<dbReference type="InterPro" id="IPR006616">
    <property type="entry name" value="DM9_repeat"/>
</dbReference>
<dbReference type="Proteomes" id="UP000504629">
    <property type="component" value="Unplaced"/>
</dbReference>
<protein>
    <submittedName>
        <fullName evidence="2">Leukocyte receptor cluster member 8 homolog</fullName>
    </submittedName>
</protein>
<dbReference type="Pfam" id="PF11901">
    <property type="entry name" value="DM9"/>
    <property type="match status" value="1"/>
</dbReference>
<organism evidence="1 2">
    <name type="scientific">Bombyx mandarina</name>
    <name type="common">Wild silk moth</name>
    <name type="synonym">Wild silkworm</name>
    <dbReference type="NCBI Taxonomy" id="7092"/>
    <lineage>
        <taxon>Eukaryota</taxon>
        <taxon>Metazoa</taxon>
        <taxon>Ecdysozoa</taxon>
        <taxon>Arthropoda</taxon>
        <taxon>Hexapoda</taxon>
        <taxon>Insecta</taxon>
        <taxon>Pterygota</taxon>
        <taxon>Neoptera</taxon>
        <taxon>Endopterygota</taxon>
        <taxon>Lepidoptera</taxon>
        <taxon>Glossata</taxon>
        <taxon>Ditrysia</taxon>
        <taxon>Bombycoidea</taxon>
        <taxon>Bombycidae</taxon>
        <taxon>Bombycinae</taxon>
        <taxon>Bombyx</taxon>
    </lineage>
</organism>
<dbReference type="PANTHER" id="PTHR31649">
    <property type="entry name" value="AGAP009604-PA"/>
    <property type="match status" value="1"/>
</dbReference>
<accession>A0A6J2KEA9</accession>
<dbReference type="RefSeq" id="XP_028040661.1">
    <property type="nucleotide sequence ID" value="XM_028184860.1"/>
</dbReference>
<name>A0A6J2KEA9_BOMMA</name>
<dbReference type="KEGG" id="bman:114250823"/>
<dbReference type="SMART" id="SM00696">
    <property type="entry name" value="DM9"/>
    <property type="match status" value="2"/>
</dbReference>
<proteinExistence type="predicted"/>
<reference evidence="2" key="1">
    <citation type="submission" date="2025-08" db="UniProtKB">
        <authorList>
            <consortium name="RefSeq"/>
        </authorList>
    </citation>
    <scope>IDENTIFICATION</scope>
    <source>
        <tissue evidence="2">Silk gland</tissue>
    </source>
</reference>
<dbReference type="GeneID" id="114250823"/>
<evidence type="ECO:0000313" key="2">
    <source>
        <dbReference type="RefSeq" id="XP_028040661.1"/>
    </source>
</evidence>
<keyword evidence="1" id="KW-1185">Reference proteome</keyword>
<evidence type="ECO:0000313" key="1">
    <source>
        <dbReference type="Proteomes" id="UP000504629"/>
    </source>
</evidence>
<sequence>MISVPPNGPPPPPPYGYPPHPGGFAYIPMPAPVMMPMYPPPAPDPTPNPTYVTNYYYPHAPPPPPATTTPDPVRVVEDSNPIEWVQSSPNTASTLTHRAFVAGREGWDGSPLWVIRSHHSGELIPGKLAIKHRSAYIPHAGKEVPVHNFEVLCAPGNVLRWVPASNGQVPVGAIPAGNSHSGEPLYIARVNHLKSVTPGKVHPSHGCCYISFGGEEIPMKNYEVLCKIV</sequence>
<dbReference type="AlphaFoldDB" id="A0A6J2KEA9"/>
<dbReference type="OrthoDB" id="2142040at2759"/>
<gene>
    <name evidence="2" type="primary">LOC114250823</name>
</gene>
<dbReference type="PANTHER" id="PTHR31649:SF1">
    <property type="entry name" value="FARNESOIC ACID O-METHYL TRANSFERASE DOMAIN-CONTAINING PROTEIN"/>
    <property type="match status" value="1"/>
</dbReference>
<dbReference type="CTD" id="101746066"/>
<keyword evidence="2" id="KW-0675">Receptor</keyword>